<dbReference type="EMBL" id="JAODUO010000884">
    <property type="protein sequence ID" value="KAK2173327.1"/>
    <property type="molecule type" value="Genomic_DNA"/>
</dbReference>
<name>A0AAD9KLE6_RIDPI</name>
<comment type="caution">
    <text evidence="2">The sequence shown here is derived from an EMBL/GenBank/DDBJ whole genome shotgun (WGS) entry which is preliminary data.</text>
</comment>
<dbReference type="AlphaFoldDB" id="A0AAD9KLE6"/>
<evidence type="ECO:0000313" key="2">
    <source>
        <dbReference type="EMBL" id="KAK2173327.1"/>
    </source>
</evidence>
<organism evidence="2 3">
    <name type="scientific">Ridgeia piscesae</name>
    <name type="common">Tubeworm</name>
    <dbReference type="NCBI Taxonomy" id="27915"/>
    <lineage>
        <taxon>Eukaryota</taxon>
        <taxon>Metazoa</taxon>
        <taxon>Spiralia</taxon>
        <taxon>Lophotrochozoa</taxon>
        <taxon>Annelida</taxon>
        <taxon>Polychaeta</taxon>
        <taxon>Sedentaria</taxon>
        <taxon>Canalipalpata</taxon>
        <taxon>Sabellida</taxon>
        <taxon>Siboglinidae</taxon>
        <taxon>Ridgeia</taxon>
    </lineage>
</organism>
<protein>
    <recommendedName>
        <fullName evidence="4">Right handed beta helix domain-containing protein</fullName>
    </recommendedName>
</protein>
<gene>
    <name evidence="2" type="ORF">NP493_884g04032</name>
</gene>
<dbReference type="InterPro" id="IPR012334">
    <property type="entry name" value="Pectin_lyas_fold"/>
</dbReference>
<evidence type="ECO:0008006" key="4">
    <source>
        <dbReference type="Google" id="ProtNLM"/>
    </source>
</evidence>
<feature type="signal peptide" evidence="1">
    <location>
        <begin position="1"/>
        <end position="22"/>
    </location>
</feature>
<evidence type="ECO:0000256" key="1">
    <source>
        <dbReference type="SAM" id="SignalP"/>
    </source>
</evidence>
<dbReference type="Proteomes" id="UP001209878">
    <property type="component" value="Unassembled WGS sequence"/>
</dbReference>
<evidence type="ECO:0000313" key="3">
    <source>
        <dbReference type="Proteomes" id="UP001209878"/>
    </source>
</evidence>
<keyword evidence="3" id="KW-1185">Reference proteome</keyword>
<keyword evidence="1" id="KW-0732">Signal</keyword>
<proteinExistence type="predicted"/>
<sequence length="221" mass="23534">MPPGCVAWWLLLPLAVFSLATATDLQPNVTGDVTLTTAGSPWVVKNTVYVEETGSLTVEPGVTVLMASGASLLVYGQLVADGTESDHIQFTLLDSRNKTEGLQPDPLPVDCLQLPHWGVIALLNVTMTHRINYVDISCGGQDASDARSTEYNGAALYATSNVFAMSNVVVSQSAQNGIELVHVMSSLSVINVTVNDNHETGLKIVYEPQTSVIANVHAARK</sequence>
<accession>A0AAD9KLE6</accession>
<reference evidence="2" key="1">
    <citation type="journal article" date="2023" name="Mol. Biol. Evol.">
        <title>Third-Generation Sequencing Reveals the Adaptive Role of the Epigenome in Three Deep-Sea Polychaetes.</title>
        <authorList>
            <person name="Perez M."/>
            <person name="Aroh O."/>
            <person name="Sun Y."/>
            <person name="Lan Y."/>
            <person name="Juniper S.K."/>
            <person name="Young C.R."/>
            <person name="Angers B."/>
            <person name="Qian P.Y."/>
        </authorList>
    </citation>
    <scope>NUCLEOTIDE SEQUENCE</scope>
    <source>
        <strain evidence="2">R07B-5</strain>
    </source>
</reference>
<dbReference type="Gene3D" id="2.160.20.10">
    <property type="entry name" value="Single-stranded right-handed beta-helix, Pectin lyase-like"/>
    <property type="match status" value="1"/>
</dbReference>
<feature type="chain" id="PRO_5042051583" description="Right handed beta helix domain-containing protein" evidence="1">
    <location>
        <begin position="23"/>
        <end position="221"/>
    </location>
</feature>